<dbReference type="PROSITE" id="PS50949">
    <property type="entry name" value="HTH_GNTR"/>
    <property type="match status" value="1"/>
</dbReference>
<dbReference type="PANTHER" id="PTHR38445">
    <property type="entry name" value="HTH-TYPE TRANSCRIPTIONAL REPRESSOR YTRA"/>
    <property type="match status" value="1"/>
</dbReference>
<protein>
    <submittedName>
        <fullName evidence="5">GntR family transcriptional regulator</fullName>
    </submittedName>
</protein>
<dbReference type="RefSeq" id="WP_326837966.1">
    <property type="nucleotide sequence ID" value="NZ_CP142149.1"/>
</dbReference>
<dbReference type="InterPro" id="IPR036390">
    <property type="entry name" value="WH_DNA-bd_sf"/>
</dbReference>
<dbReference type="InterPro" id="IPR036388">
    <property type="entry name" value="WH-like_DNA-bd_sf"/>
</dbReference>
<dbReference type="EMBL" id="CP142149">
    <property type="protein sequence ID" value="WSE35161.1"/>
    <property type="molecule type" value="Genomic_DNA"/>
</dbReference>
<evidence type="ECO:0000256" key="3">
    <source>
        <dbReference type="ARBA" id="ARBA00023163"/>
    </source>
</evidence>
<keyword evidence="2" id="KW-0238">DNA-binding</keyword>
<evidence type="ECO:0000256" key="2">
    <source>
        <dbReference type="ARBA" id="ARBA00023125"/>
    </source>
</evidence>
<sequence>MFAFRMIDRSGVPAYLQLVDQVRRGLLLGHLQEGDQLPTVRAVASELVINPNTVAKAYRELEHAGLAAARAGQGTFVTGSIEQVPAATYARLSGRLRQWLADARGAGLAPEQVRAMVEAVMDDEQHRETA</sequence>
<feature type="domain" description="HTH gntR-type" evidence="4">
    <location>
        <begin position="12"/>
        <end position="80"/>
    </location>
</feature>
<evidence type="ECO:0000259" key="4">
    <source>
        <dbReference type="PROSITE" id="PS50949"/>
    </source>
</evidence>
<accession>A0ABZ1IKZ4</accession>
<evidence type="ECO:0000313" key="6">
    <source>
        <dbReference type="Proteomes" id="UP001330812"/>
    </source>
</evidence>
<name>A0ABZ1IKZ4_9PSEU</name>
<gene>
    <name evidence="5" type="ORF">VSH64_17000</name>
</gene>
<proteinExistence type="predicted"/>
<keyword evidence="3" id="KW-0804">Transcription</keyword>
<evidence type="ECO:0000256" key="1">
    <source>
        <dbReference type="ARBA" id="ARBA00023015"/>
    </source>
</evidence>
<dbReference type="Gene3D" id="1.10.10.10">
    <property type="entry name" value="Winged helix-like DNA-binding domain superfamily/Winged helix DNA-binding domain"/>
    <property type="match status" value="1"/>
</dbReference>
<dbReference type="InterPro" id="IPR000524">
    <property type="entry name" value="Tscrpt_reg_HTH_GntR"/>
</dbReference>
<reference evidence="5 6" key="1">
    <citation type="journal article" date="2015" name="Int. J. Syst. Evol. Microbiol.">
        <title>Amycolatopsis rhabdoformis sp. nov., an actinomycete isolated from a tropical forest soil.</title>
        <authorList>
            <person name="Souza W.R."/>
            <person name="Silva R.E."/>
            <person name="Goodfellow M."/>
            <person name="Busarakam K."/>
            <person name="Figueiro F.S."/>
            <person name="Ferreira D."/>
            <person name="Rodrigues-Filho E."/>
            <person name="Moraes L.A.B."/>
            <person name="Zucchi T.D."/>
        </authorList>
    </citation>
    <scope>NUCLEOTIDE SEQUENCE [LARGE SCALE GENOMIC DNA]</scope>
    <source>
        <strain evidence="5 6">NCIMB 14900</strain>
    </source>
</reference>
<dbReference type="Proteomes" id="UP001330812">
    <property type="component" value="Chromosome"/>
</dbReference>
<dbReference type="SUPFAM" id="SSF46785">
    <property type="entry name" value="Winged helix' DNA-binding domain"/>
    <property type="match status" value="1"/>
</dbReference>
<keyword evidence="6" id="KW-1185">Reference proteome</keyword>
<evidence type="ECO:0000313" key="5">
    <source>
        <dbReference type="EMBL" id="WSE35161.1"/>
    </source>
</evidence>
<dbReference type="CDD" id="cd07377">
    <property type="entry name" value="WHTH_GntR"/>
    <property type="match status" value="1"/>
</dbReference>
<dbReference type="Pfam" id="PF00392">
    <property type="entry name" value="GntR"/>
    <property type="match status" value="1"/>
</dbReference>
<dbReference type="SMART" id="SM00345">
    <property type="entry name" value="HTH_GNTR"/>
    <property type="match status" value="1"/>
</dbReference>
<keyword evidence="1" id="KW-0805">Transcription regulation</keyword>
<dbReference type="PANTHER" id="PTHR38445:SF7">
    <property type="entry name" value="GNTR-FAMILY TRANSCRIPTIONAL REGULATOR"/>
    <property type="match status" value="1"/>
</dbReference>
<organism evidence="5 6">
    <name type="scientific">Amycolatopsis rhabdoformis</name>
    <dbReference type="NCBI Taxonomy" id="1448059"/>
    <lineage>
        <taxon>Bacteria</taxon>
        <taxon>Bacillati</taxon>
        <taxon>Actinomycetota</taxon>
        <taxon>Actinomycetes</taxon>
        <taxon>Pseudonocardiales</taxon>
        <taxon>Pseudonocardiaceae</taxon>
        <taxon>Amycolatopsis</taxon>
    </lineage>
</organism>